<evidence type="ECO:0000313" key="2">
    <source>
        <dbReference type="Proteomes" id="UP000240760"/>
    </source>
</evidence>
<accession>A0A2T4BW49</accession>
<reference evidence="1 2" key="1">
    <citation type="submission" date="2016-07" db="EMBL/GenBank/DDBJ databases">
        <title>Multiple horizontal gene transfer events from other fungi enriched the ability of initially mycotrophic Trichoderma (Ascomycota) to feed on dead plant biomass.</title>
        <authorList>
            <consortium name="DOE Joint Genome Institute"/>
            <person name="Aerts A."/>
            <person name="Atanasova L."/>
            <person name="Chenthamara K."/>
            <person name="Zhang J."/>
            <person name="Grujic M."/>
            <person name="Henrissat B."/>
            <person name="Kuo A."/>
            <person name="Salamov A."/>
            <person name="Lipzen A."/>
            <person name="Labutti K."/>
            <person name="Barry K."/>
            <person name="Miao Y."/>
            <person name="Rahimi M.J."/>
            <person name="Shen Q."/>
            <person name="Grigoriev I.V."/>
            <person name="Kubicek C.P."/>
            <person name="Druzhinina I.S."/>
        </authorList>
    </citation>
    <scope>NUCLEOTIDE SEQUENCE [LARGE SCALE GENOMIC DNA]</scope>
    <source>
        <strain evidence="1 2">ATCC 18648</strain>
    </source>
</reference>
<dbReference type="AlphaFoldDB" id="A0A2T4BW49"/>
<proteinExistence type="predicted"/>
<gene>
    <name evidence="1" type="ORF">M440DRAFT_1065033</name>
</gene>
<protein>
    <submittedName>
        <fullName evidence="1">Uncharacterized protein</fullName>
    </submittedName>
</protein>
<sequence>MGCNEWQQVNIPDFDSARIHHQYTHPHRCSVYRALTTSIRPIPEQRPQSIRRGLPFPLRQCLQKIAGAWQQYTQPLPQQTLHGTLTLSSVPVLNHPFPLQSSQVGFAFIVRERSESIEEPLRTELCLLERGIVRNPLRACIFECEVSVCESD</sequence>
<keyword evidence="2" id="KW-1185">Reference proteome</keyword>
<dbReference type="Proteomes" id="UP000240760">
    <property type="component" value="Unassembled WGS sequence"/>
</dbReference>
<dbReference type="EMBL" id="KZ679138">
    <property type="protein sequence ID" value="PTB73548.1"/>
    <property type="molecule type" value="Genomic_DNA"/>
</dbReference>
<name>A0A2T4BW49_TRILO</name>
<organism evidence="1 2">
    <name type="scientific">Trichoderma longibrachiatum ATCC 18648</name>
    <dbReference type="NCBI Taxonomy" id="983965"/>
    <lineage>
        <taxon>Eukaryota</taxon>
        <taxon>Fungi</taxon>
        <taxon>Dikarya</taxon>
        <taxon>Ascomycota</taxon>
        <taxon>Pezizomycotina</taxon>
        <taxon>Sordariomycetes</taxon>
        <taxon>Hypocreomycetidae</taxon>
        <taxon>Hypocreales</taxon>
        <taxon>Hypocreaceae</taxon>
        <taxon>Trichoderma</taxon>
    </lineage>
</organism>
<evidence type="ECO:0000313" key="1">
    <source>
        <dbReference type="EMBL" id="PTB73548.1"/>
    </source>
</evidence>